<evidence type="ECO:0000256" key="1">
    <source>
        <dbReference type="SAM" id="Phobius"/>
    </source>
</evidence>
<keyword evidence="1" id="KW-0812">Transmembrane</keyword>
<dbReference type="Proteomes" id="UP001597263">
    <property type="component" value="Unassembled WGS sequence"/>
</dbReference>
<reference evidence="3" key="1">
    <citation type="journal article" date="2019" name="Int. J. Syst. Evol. Microbiol.">
        <title>The Global Catalogue of Microorganisms (GCM) 10K type strain sequencing project: providing services to taxonomists for standard genome sequencing and annotation.</title>
        <authorList>
            <consortium name="The Broad Institute Genomics Platform"/>
            <consortium name="The Broad Institute Genome Sequencing Center for Infectious Disease"/>
            <person name="Wu L."/>
            <person name="Ma J."/>
        </authorList>
    </citation>
    <scope>NUCLEOTIDE SEQUENCE [LARGE SCALE GENOMIC DNA]</scope>
    <source>
        <strain evidence="3">CCUG 49584</strain>
    </source>
</reference>
<evidence type="ECO:0000313" key="3">
    <source>
        <dbReference type="Proteomes" id="UP001597263"/>
    </source>
</evidence>
<feature type="transmembrane region" description="Helical" evidence="1">
    <location>
        <begin position="154"/>
        <end position="170"/>
    </location>
</feature>
<sequence length="200" mass="23936">MAVDSLVSQTDMFSHMRIINGMGISLCLSRLLIFVSRFIQHPSKNKISYIHSGWMLIVFLWIIQFWWDYLFESSGKTYDIYLYVLELFYVFGLFFICVTLTPDDVKEYGDYESYFFSRKKWLFSLFIFINFVQSIEGIREAYLKSDFSDMKLELWLLLSSTIVILVAMNIKRKRFQYYMIGLLILLILLDFFVLTYLMPD</sequence>
<dbReference type="EMBL" id="JBHTMA010000040">
    <property type="protein sequence ID" value="MFD1228935.1"/>
    <property type="molecule type" value="Genomic_DNA"/>
</dbReference>
<accession>A0ABW3V7S6</accession>
<feature type="transmembrane region" description="Helical" evidence="1">
    <location>
        <begin position="47"/>
        <end position="68"/>
    </location>
</feature>
<keyword evidence="1" id="KW-1133">Transmembrane helix</keyword>
<keyword evidence="1" id="KW-0472">Membrane</keyword>
<organism evidence="2 3">
    <name type="scientific">Pseudochrobactrum kiredjianiae</name>
    <dbReference type="NCBI Taxonomy" id="386305"/>
    <lineage>
        <taxon>Bacteria</taxon>
        <taxon>Pseudomonadati</taxon>
        <taxon>Pseudomonadota</taxon>
        <taxon>Alphaproteobacteria</taxon>
        <taxon>Hyphomicrobiales</taxon>
        <taxon>Brucellaceae</taxon>
        <taxon>Pseudochrobactrum</taxon>
    </lineage>
</organism>
<protein>
    <recommendedName>
        <fullName evidence="4">Low temperature requirement protein A</fullName>
    </recommendedName>
</protein>
<feature type="transmembrane region" description="Helical" evidence="1">
    <location>
        <begin position="121"/>
        <end position="142"/>
    </location>
</feature>
<evidence type="ECO:0008006" key="4">
    <source>
        <dbReference type="Google" id="ProtNLM"/>
    </source>
</evidence>
<dbReference type="RefSeq" id="WP_289385879.1">
    <property type="nucleotide sequence ID" value="NZ_JAUCBM010000001.1"/>
</dbReference>
<keyword evidence="3" id="KW-1185">Reference proteome</keyword>
<gene>
    <name evidence="2" type="ORF">ACFQ35_17470</name>
</gene>
<feature type="transmembrane region" description="Helical" evidence="1">
    <location>
        <begin position="80"/>
        <end position="100"/>
    </location>
</feature>
<feature type="transmembrane region" description="Helical" evidence="1">
    <location>
        <begin position="12"/>
        <end position="35"/>
    </location>
</feature>
<comment type="caution">
    <text evidence="2">The sequence shown here is derived from an EMBL/GenBank/DDBJ whole genome shotgun (WGS) entry which is preliminary data.</text>
</comment>
<name>A0ABW3V7S6_9HYPH</name>
<proteinExistence type="predicted"/>
<evidence type="ECO:0000313" key="2">
    <source>
        <dbReference type="EMBL" id="MFD1228935.1"/>
    </source>
</evidence>
<feature type="transmembrane region" description="Helical" evidence="1">
    <location>
        <begin position="177"/>
        <end position="198"/>
    </location>
</feature>